<protein>
    <recommendedName>
        <fullName evidence="1">Abortive infection protein-like C-terminal domain-containing protein</fullName>
    </recommendedName>
</protein>
<reference evidence="2 3" key="1">
    <citation type="submission" date="2017-07" db="EMBL/GenBank/DDBJ databases">
        <title>Tetzosporium hominis gen.nov. sp.nov.</title>
        <authorList>
            <person name="Tetz G."/>
            <person name="Tetz V."/>
        </authorList>
    </citation>
    <scope>NUCLEOTIDE SEQUENCE [LARGE SCALE GENOMIC DNA]</scope>
    <source>
        <strain evidence="2 3">VT-49</strain>
    </source>
</reference>
<comment type="caution">
    <text evidence="2">The sequence shown here is derived from an EMBL/GenBank/DDBJ whole genome shotgun (WGS) entry which is preliminary data.</text>
</comment>
<feature type="domain" description="Abortive infection protein-like C-terminal" evidence="1">
    <location>
        <begin position="211"/>
        <end position="287"/>
    </location>
</feature>
<dbReference type="OrthoDB" id="6121546at2"/>
<dbReference type="Pfam" id="PF14355">
    <property type="entry name" value="Abi_C"/>
    <property type="match status" value="1"/>
</dbReference>
<keyword evidence="3" id="KW-1185">Reference proteome</keyword>
<dbReference type="EMBL" id="NOKQ01000310">
    <property type="protein sequence ID" value="OZS76967.1"/>
    <property type="molecule type" value="Genomic_DNA"/>
</dbReference>
<evidence type="ECO:0000313" key="3">
    <source>
        <dbReference type="Proteomes" id="UP000217065"/>
    </source>
</evidence>
<sequence length="299" mass="34344">MSTTTYGDEPFFCNNFNYMLEIEIGGVLLLNKRTIHTFYDLLTGYGTLATIQKLFECEYIFEAENHVSTLSGQRRSLADSYVSSINLNNPSDLRKLFNVIEMFYLENEENEYFQNDTTWKQFVKLLERDGYTFVNGKVQYENTTFIPHELESFTGEYNIQHVENDWNRALSQAKTDPEDAITATRAMVESTLKWILDDIGKEYKETDNLSQLYKKVAQLLHMSPDQHGEEIFRQVLGSINGVVTGLGALRNAYGDSHGKGKIYYKPSERHAKFAINLSGTLCIYLLETYLGSRKTPSTK</sequence>
<dbReference type="Proteomes" id="UP000217065">
    <property type="component" value="Unassembled WGS sequence"/>
</dbReference>
<evidence type="ECO:0000259" key="1">
    <source>
        <dbReference type="Pfam" id="PF14355"/>
    </source>
</evidence>
<evidence type="ECO:0000313" key="2">
    <source>
        <dbReference type="EMBL" id="OZS76967.1"/>
    </source>
</evidence>
<name>A0A264W1P9_9BACL</name>
<dbReference type="AlphaFoldDB" id="A0A264W1P9"/>
<accession>A0A264W1P9</accession>
<dbReference type="InterPro" id="IPR026001">
    <property type="entry name" value="Abi-like_C"/>
</dbReference>
<organism evidence="2 3">
    <name type="scientific">Tetzosporium hominis</name>
    <dbReference type="NCBI Taxonomy" id="2020506"/>
    <lineage>
        <taxon>Bacteria</taxon>
        <taxon>Bacillati</taxon>
        <taxon>Bacillota</taxon>
        <taxon>Bacilli</taxon>
        <taxon>Bacillales</taxon>
        <taxon>Caryophanaceae</taxon>
        <taxon>Tetzosporium</taxon>
    </lineage>
</organism>
<proteinExistence type="predicted"/>
<gene>
    <name evidence="2" type="ORF">CF394_13530</name>
</gene>